<name>A0A7U3MC86_CARVO</name>
<evidence type="ECO:0000313" key="8">
    <source>
        <dbReference type="EMBL" id="QHB80533.1"/>
    </source>
</evidence>
<dbReference type="EMBL" id="MN837636">
    <property type="protein sequence ID" value="QHB80533.1"/>
    <property type="molecule type" value="mRNA"/>
</dbReference>
<accession>A0A7U3MC86</accession>
<reference evidence="8" key="1">
    <citation type="journal article" date="2020" name="Insect Biochem. Mol. Biol.">
        <title>The Neuropeptidome of Carabus (Coleoptera, Adephaga: Carabidae).</title>
        <authorList>
            <person name="Ragionieri L."/>
            <person name="Predel R."/>
        </authorList>
    </citation>
    <scope>NUCLEOTIDE SEQUENCE</scope>
    <source>
        <strain evidence="8">12</strain>
    </source>
</reference>
<keyword evidence="4" id="KW-0027">Amidation</keyword>
<feature type="region of interest" description="Disordered" evidence="6">
    <location>
        <begin position="147"/>
        <end position="191"/>
    </location>
</feature>
<dbReference type="AlphaFoldDB" id="A0A7U3MC86"/>
<dbReference type="InterPro" id="IPR001484">
    <property type="entry name" value="Pyrokinin_CS"/>
</dbReference>
<dbReference type="PROSITE" id="PS00539">
    <property type="entry name" value="PYROKININ"/>
    <property type="match status" value="1"/>
</dbReference>
<proteinExistence type="evidence at transcript level"/>
<evidence type="ECO:0000256" key="1">
    <source>
        <dbReference type="ARBA" id="ARBA00004613"/>
    </source>
</evidence>
<organism evidence="8">
    <name type="scientific">Carabus violaceus</name>
    <name type="common">Violet ground beetle</name>
    <dbReference type="NCBI Taxonomy" id="41075"/>
    <lineage>
        <taxon>Eukaryota</taxon>
        <taxon>Metazoa</taxon>
        <taxon>Ecdysozoa</taxon>
        <taxon>Arthropoda</taxon>
        <taxon>Hexapoda</taxon>
        <taxon>Insecta</taxon>
        <taxon>Pterygota</taxon>
        <taxon>Neoptera</taxon>
        <taxon>Endopterygota</taxon>
        <taxon>Coleoptera</taxon>
        <taxon>Adephaga</taxon>
        <taxon>Caraboidea</taxon>
        <taxon>Carabidae</taxon>
        <taxon>Carabinae</taxon>
        <taxon>Carabini</taxon>
        <taxon>Carabina</taxon>
        <taxon>Carabus</taxon>
        <taxon>Megodontus</taxon>
    </lineage>
</organism>
<evidence type="ECO:0000256" key="7">
    <source>
        <dbReference type="SAM" id="SignalP"/>
    </source>
</evidence>
<dbReference type="GO" id="GO:0007218">
    <property type="term" value="P:neuropeptide signaling pathway"/>
    <property type="evidence" value="ECO:0007669"/>
    <property type="project" value="UniProtKB-KW"/>
</dbReference>
<evidence type="ECO:0000256" key="2">
    <source>
        <dbReference type="ARBA" id="ARBA00007714"/>
    </source>
</evidence>
<evidence type="ECO:0000256" key="4">
    <source>
        <dbReference type="ARBA" id="ARBA00022815"/>
    </source>
</evidence>
<feature type="signal peptide" evidence="7">
    <location>
        <begin position="1"/>
        <end position="23"/>
    </location>
</feature>
<evidence type="ECO:0000256" key="6">
    <source>
        <dbReference type="SAM" id="MobiDB-lite"/>
    </source>
</evidence>
<comment type="subcellular location">
    <subcellularLocation>
        <location evidence="1">Secreted</location>
    </subcellularLocation>
</comment>
<dbReference type="GO" id="GO:0005576">
    <property type="term" value="C:extracellular region"/>
    <property type="evidence" value="ECO:0007669"/>
    <property type="project" value="UniProtKB-SubCell"/>
</dbReference>
<sequence length="191" mass="21339">MEFLVKSATAPMLLFLVIAMCYAEGEYQTNTYNRRAGTNMGLFPFPRIGRSDPSLASLYADLHEVKRQGLMPFPRVGRSDMSSHFGTQALAVPAWMVPENLVEFQKRNTGNVNGGMWFGPRLGRLQKRSFEFTDAPWALVALKEPSAGTKQADYAPRSGRQSEEDSDDSVVEEVLSSRRLDSKSRNNNVAQ</sequence>
<feature type="chain" id="PRO_5030776173" evidence="7">
    <location>
        <begin position="24"/>
        <end position="191"/>
    </location>
</feature>
<dbReference type="GO" id="GO:0005184">
    <property type="term" value="F:neuropeptide hormone activity"/>
    <property type="evidence" value="ECO:0007669"/>
    <property type="project" value="InterPro"/>
</dbReference>
<evidence type="ECO:0000256" key="3">
    <source>
        <dbReference type="ARBA" id="ARBA00022525"/>
    </source>
</evidence>
<comment type="similarity">
    <text evidence="2">Belongs to the pyrokinin family.</text>
</comment>
<feature type="compositionally biased region" description="Basic and acidic residues" evidence="6">
    <location>
        <begin position="175"/>
        <end position="184"/>
    </location>
</feature>
<protein>
    <submittedName>
        <fullName evidence="8">Capa</fullName>
    </submittedName>
</protein>
<keyword evidence="7" id="KW-0732">Signal</keyword>
<evidence type="ECO:0000256" key="5">
    <source>
        <dbReference type="ARBA" id="ARBA00023320"/>
    </source>
</evidence>
<keyword evidence="5" id="KW-0527">Neuropeptide</keyword>
<keyword evidence="3" id="KW-0964">Secreted</keyword>